<keyword evidence="4" id="KW-0914">Notch signaling pathway</keyword>
<dbReference type="GO" id="GO:0016485">
    <property type="term" value="P:protein processing"/>
    <property type="evidence" value="ECO:0007669"/>
    <property type="project" value="InterPro"/>
</dbReference>
<dbReference type="GO" id="GO:0016020">
    <property type="term" value="C:membrane"/>
    <property type="evidence" value="ECO:0007669"/>
    <property type="project" value="UniProtKB-SubCell"/>
</dbReference>
<gene>
    <name evidence="8" type="ORF">BC936DRAFT_147766</name>
</gene>
<proteinExistence type="inferred from homology"/>
<evidence type="ECO:0000313" key="9">
    <source>
        <dbReference type="Proteomes" id="UP000268093"/>
    </source>
</evidence>
<dbReference type="OrthoDB" id="6507463at2759"/>
<reference evidence="8 9" key="1">
    <citation type="journal article" date="2018" name="New Phytol.">
        <title>Phylogenomics of Endogonaceae and evolution of mycorrhizas within Mucoromycota.</title>
        <authorList>
            <person name="Chang Y."/>
            <person name="Desiro A."/>
            <person name="Na H."/>
            <person name="Sandor L."/>
            <person name="Lipzen A."/>
            <person name="Clum A."/>
            <person name="Barry K."/>
            <person name="Grigoriev I.V."/>
            <person name="Martin F.M."/>
            <person name="Stajich J.E."/>
            <person name="Smith M.E."/>
            <person name="Bonito G."/>
            <person name="Spatafora J.W."/>
        </authorList>
    </citation>
    <scope>NUCLEOTIDE SEQUENCE [LARGE SCALE GENOMIC DNA]</scope>
    <source>
        <strain evidence="8 9">GMNB39</strain>
    </source>
</reference>
<evidence type="ECO:0000256" key="2">
    <source>
        <dbReference type="ARBA" id="ARBA00005577"/>
    </source>
</evidence>
<dbReference type="EMBL" id="RBNI01006801">
    <property type="protein sequence ID" value="RUP45759.1"/>
    <property type="molecule type" value="Genomic_DNA"/>
</dbReference>
<accession>A0A433D4J7</accession>
<keyword evidence="5 7" id="KW-1133">Transmembrane helix</keyword>
<protein>
    <submittedName>
        <fullName evidence="8">Uncharacterized protein</fullName>
    </submittedName>
</protein>
<dbReference type="Proteomes" id="UP000268093">
    <property type="component" value="Unassembled WGS sequence"/>
</dbReference>
<evidence type="ECO:0000256" key="5">
    <source>
        <dbReference type="ARBA" id="ARBA00022989"/>
    </source>
</evidence>
<keyword evidence="3 7" id="KW-0812">Transmembrane</keyword>
<keyword evidence="6 7" id="KW-0472">Membrane</keyword>
<evidence type="ECO:0000256" key="7">
    <source>
        <dbReference type="SAM" id="Phobius"/>
    </source>
</evidence>
<comment type="caution">
    <text evidence="8">The sequence shown here is derived from an EMBL/GenBank/DDBJ whole genome shotgun (WGS) entry which is preliminary data.</text>
</comment>
<dbReference type="InterPro" id="IPR009294">
    <property type="entry name" value="Aph-1"/>
</dbReference>
<dbReference type="AlphaFoldDB" id="A0A433D4J7"/>
<dbReference type="PANTHER" id="PTHR12889">
    <property type="entry name" value="GAMMA-SECRETASE SUBUNIT APH-1"/>
    <property type="match status" value="1"/>
</dbReference>
<evidence type="ECO:0000256" key="1">
    <source>
        <dbReference type="ARBA" id="ARBA00004141"/>
    </source>
</evidence>
<name>A0A433D4J7_9FUNG</name>
<organism evidence="8 9">
    <name type="scientific">Jimgerdemannia flammicorona</name>
    <dbReference type="NCBI Taxonomy" id="994334"/>
    <lineage>
        <taxon>Eukaryota</taxon>
        <taxon>Fungi</taxon>
        <taxon>Fungi incertae sedis</taxon>
        <taxon>Mucoromycota</taxon>
        <taxon>Mucoromycotina</taxon>
        <taxon>Endogonomycetes</taxon>
        <taxon>Endogonales</taxon>
        <taxon>Endogonaceae</taxon>
        <taxon>Jimgerdemannia</taxon>
    </lineage>
</organism>
<dbReference type="Pfam" id="PF06105">
    <property type="entry name" value="Aph-1"/>
    <property type="match status" value="1"/>
</dbReference>
<evidence type="ECO:0000313" key="8">
    <source>
        <dbReference type="EMBL" id="RUP45759.1"/>
    </source>
</evidence>
<feature type="transmembrane region" description="Helical" evidence="7">
    <location>
        <begin position="114"/>
        <end position="139"/>
    </location>
</feature>
<evidence type="ECO:0000256" key="4">
    <source>
        <dbReference type="ARBA" id="ARBA00022976"/>
    </source>
</evidence>
<keyword evidence="9" id="KW-1185">Reference proteome</keyword>
<evidence type="ECO:0000256" key="6">
    <source>
        <dbReference type="ARBA" id="ARBA00023136"/>
    </source>
</evidence>
<sequence>MSGTISYVSLLAQSLGPGVILCPSCPKLSLYFVSAFTTCIFILLHIVWMMLAFEGFSASSAVSRAFQTSWVILTHLAASYAVSYRSSPLSFLTLRQTSNPSFHQTTQTLLNASVIINLGCLYSIIACLGLLGVSSVLVIRSLMRLYKSSGSESASNAGGAGGL</sequence>
<comment type="subcellular location">
    <subcellularLocation>
        <location evidence="1">Membrane</location>
        <topology evidence="1">Multi-pass membrane protein</topology>
    </subcellularLocation>
</comment>
<evidence type="ECO:0000256" key="3">
    <source>
        <dbReference type="ARBA" id="ARBA00022692"/>
    </source>
</evidence>
<feature type="transmembrane region" description="Helical" evidence="7">
    <location>
        <begin position="31"/>
        <end position="53"/>
    </location>
</feature>
<comment type="similarity">
    <text evidence="2">Belongs to the APH-1 family.</text>
</comment>